<dbReference type="InterPro" id="IPR021309">
    <property type="entry name" value="YgaP-like_TM"/>
</dbReference>
<sequence length="99" mass="10717">MITDKIQEIKETLEGTLLSEDINSNISKTERILSIAGGTYILLKGLRNIFSSPLIATGELVVGFGLLQRGVSGYCSIAEKYNEETDGPEPILVVTETSL</sequence>
<feature type="domain" description="Inner membrane protein YgaP-like transmembrane" evidence="1">
    <location>
        <begin position="24"/>
        <end position="77"/>
    </location>
</feature>
<dbReference type="AlphaFoldDB" id="A0A179DMB2"/>
<comment type="caution">
    <text evidence="2">The sequence shown here is derived from an EMBL/GenBank/DDBJ whole genome shotgun (WGS) entry which is preliminary data.</text>
</comment>
<evidence type="ECO:0000259" key="1">
    <source>
        <dbReference type="Pfam" id="PF11127"/>
    </source>
</evidence>
<keyword evidence="3" id="KW-1185">Reference proteome</keyword>
<dbReference type="Pfam" id="PF11127">
    <property type="entry name" value="YgaP-like_TM"/>
    <property type="match status" value="1"/>
</dbReference>
<dbReference type="RefSeq" id="WP_068820891.1">
    <property type="nucleotide sequence ID" value="NZ_LWHJ01000011.1"/>
</dbReference>
<reference evidence="2 3" key="2">
    <citation type="submission" date="2016-06" db="EMBL/GenBank/DDBJ databases">
        <title>Pedobacter psychrophilus sp. nov., isolated from Antarctic fragmentary rock.</title>
        <authorList>
            <person name="Svec P."/>
        </authorList>
    </citation>
    <scope>NUCLEOTIDE SEQUENCE [LARGE SCALE GENOMIC DNA]</scope>
    <source>
        <strain evidence="2 3">CCM 8644</strain>
    </source>
</reference>
<dbReference type="Gene3D" id="6.10.140.1340">
    <property type="match status" value="1"/>
</dbReference>
<name>A0A179DMB2_9SPHI</name>
<evidence type="ECO:0000313" key="3">
    <source>
        <dbReference type="Proteomes" id="UP000078459"/>
    </source>
</evidence>
<dbReference type="OrthoDB" id="9797595at2"/>
<evidence type="ECO:0000313" key="2">
    <source>
        <dbReference type="EMBL" id="OAQ41860.1"/>
    </source>
</evidence>
<gene>
    <name evidence="2" type="ORF">A5893_01715</name>
</gene>
<dbReference type="Proteomes" id="UP000078459">
    <property type="component" value="Unassembled WGS sequence"/>
</dbReference>
<dbReference type="EMBL" id="LWHJ01000011">
    <property type="protein sequence ID" value="OAQ41860.1"/>
    <property type="molecule type" value="Genomic_DNA"/>
</dbReference>
<organism evidence="2 3">
    <name type="scientific">Pedobacter psychrophilus</name>
    <dbReference type="NCBI Taxonomy" id="1826909"/>
    <lineage>
        <taxon>Bacteria</taxon>
        <taxon>Pseudomonadati</taxon>
        <taxon>Bacteroidota</taxon>
        <taxon>Sphingobacteriia</taxon>
        <taxon>Sphingobacteriales</taxon>
        <taxon>Sphingobacteriaceae</taxon>
        <taxon>Pedobacter</taxon>
    </lineage>
</organism>
<protein>
    <recommendedName>
        <fullName evidence="1">Inner membrane protein YgaP-like transmembrane domain-containing protein</fullName>
    </recommendedName>
</protein>
<proteinExistence type="predicted"/>
<reference evidence="2 3" key="1">
    <citation type="submission" date="2016-04" db="EMBL/GenBank/DDBJ databases">
        <authorList>
            <person name="Evans L.H."/>
            <person name="Alamgir A."/>
            <person name="Owens N."/>
            <person name="Weber N.D."/>
            <person name="Virtaneva K."/>
            <person name="Barbian K."/>
            <person name="Babar A."/>
            <person name="Rosenke K."/>
        </authorList>
    </citation>
    <scope>NUCLEOTIDE SEQUENCE [LARGE SCALE GENOMIC DNA]</scope>
    <source>
        <strain evidence="2 3">CCM 8644</strain>
    </source>
</reference>
<accession>A0A179DMB2</accession>